<reference evidence="6 7" key="1">
    <citation type="submission" date="2019-09" db="EMBL/GenBank/DDBJ databases">
        <title>Draft genome sequencing of Hungatella hathewayi 123Y-2.</title>
        <authorList>
            <person name="Lv Q."/>
            <person name="Li S."/>
        </authorList>
    </citation>
    <scope>NUCLEOTIDE SEQUENCE [LARGE SCALE GENOMIC DNA]</scope>
    <source>
        <strain evidence="6 7">123Y-2</strain>
    </source>
</reference>
<protein>
    <submittedName>
        <fullName evidence="6">4Fe-4S dicluster domain-containing protein</fullName>
    </submittedName>
    <submittedName>
        <fullName evidence="5">Tungsten formylmethanofuran dehydrogenase subunit G</fullName>
    </submittedName>
</protein>
<comment type="caution">
    <text evidence="5">The sequence shown here is derived from an EMBL/GenBank/DDBJ whole genome shotgun (WGS) entry which is preliminary data.</text>
</comment>
<sequence length="72" mass="7935">MKVIVNKDRCKECGLCIHHCPKQAISKCNTLNAGGYYPVQVDDEACIACGMCYITCPDGVFYISGDIEEEVQ</sequence>
<accession>A0A174W9V7</accession>
<dbReference type="SUPFAM" id="SSF54862">
    <property type="entry name" value="4Fe-4S ferredoxins"/>
    <property type="match status" value="1"/>
</dbReference>
<dbReference type="GO" id="GO:0051536">
    <property type="term" value="F:iron-sulfur cluster binding"/>
    <property type="evidence" value="ECO:0007669"/>
    <property type="project" value="UniProtKB-KW"/>
</dbReference>
<dbReference type="Proteomes" id="UP001055091">
    <property type="component" value="Unassembled WGS sequence"/>
</dbReference>
<keyword evidence="2" id="KW-0408">Iron</keyword>
<evidence type="ECO:0000313" key="6">
    <source>
        <dbReference type="EMBL" id="MUB66047.1"/>
    </source>
</evidence>
<dbReference type="PANTHER" id="PTHR43122">
    <property type="entry name" value="FERREDOXIN SUBUNIT OF PYRUVATE:FLAVODOXIN OXIDOREDUCTASE-RELATED"/>
    <property type="match status" value="1"/>
</dbReference>
<gene>
    <name evidence="5" type="ORF">CE91St55_35960</name>
    <name evidence="6" type="ORF">GNE07_23785</name>
</gene>
<keyword evidence="1" id="KW-0479">Metal-binding</keyword>
<proteinExistence type="predicted"/>
<dbReference type="Pfam" id="PF12838">
    <property type="entry name" value="Fer4_7"/>
    <property type="match status" value="1"/>
</dbReference>
<evidence type="ECO:0000259" key="4">
    <source>
        <dbReference type="PROSITE" id="PS51379"/>
    </source>
</evidence>
<evidence type="ECO:0000313" key="7">
    <source>
        <dbReference type="Proteomes" id="UP000434223"/>
    </source>
</evidence>
<organism evidence="5 8">
    <name type="scientific">Hungatella hathewayi</name>
    <dbReference type="NCBI Taxonomy" id="154046"/>
    <lineage>
        <taxon>Bacteria</taxon>
        <taxon>Bacillati</taxon>
        <taxon>Bacillota</taxon>
        <taxon>Clostridia</taxon>
        <taxon>Lachnospirales</taxon>
        <taxon>Lachnospiraceae</taxon>
        <taxon>Hungatella</taxon>
    </lineage>
</organism>
<reference evidence="5" key="2">
    <citation type="submission" date="2022-01" db="EMBL/GenBank/DDBJ databases">
        <title>Novel bile acid biosynthetic pathways are enriched in the microbiome of centenarians.</title>
        <authorList>
            <person name="Sato Y."/>
            <person name="Atarashi K."/>
            <person name="Plichta R.D."/>
            <person name="Arai Y."/>
            <person name="Sasajima S."/>
            <person name="Kearney M.S."/>
            <person name="Suda W."/>
            <person name="Takeshita K."/>
            <person name="Sasaki T."/>
            <person name="Okamoto S."/>
            <person name="Skelly N.A."/>
            <person name="Okamura Y."/>
            <person name="Vlamakis H."/>
            <person name="Li Y."/>
            <person name="Tanoue T."/>
            <person name="Takei H."/>
            <person name="Nittono H."/>
            <person name="Narushima S."/>
            <person name="Irie J."/>
            <person name="Itoh H."/>
            <person name="Moriya K."/>
            <person name="Sugiura Y."/>
            <person name="Suematsu M."/>
            <person name="Moritoki N."/>
            <person name="Shibata S."/>
            <person name="Littman R.D."/>
            <person name="Fischbach A.M."/>
            <person name="Uwamino Y."/>
            <person name="Inoue T."/>
            <person name="Honda A."/>
            <person name="Hattori M."/>
            <person name="Murai T."/>
            <person name="Xavier J.R."/>
            <person name="Hirose N."/>
            <person name="Honda K."/>
        </authorList>
    </citation>
    <scope>NUCLEOTIDE SEQUENCE</scope>
    <source>
        <strain evidence="5">CE91-St55</strain>
    </source>
</reference>
<dbReference type="RefSeq" id="WP_006774643.1">
    <property type="nucleotide sequence ID" value="NZ_BQNJ01000001.1"/>
</dbReference>
<dbReference type="PROSITE" id="PS00198">
    <property type="entry name" value="4FE4S_FER_1"/>
    <property type="match status" value="1"/>
</dbReference>
<dbReference type="EMBL" id="WNME01000021">
    <property type="protein sequence ID" value="MUB66047.1"/>
    <property type="molecule type" value="Genomic_DNA"/>
</dbReference>
<name>A0A174W9V7_9FIRM</name>
<evidence type="ECO:0000256" key="1">
    <source>
        <dbReference type="ARBA" id="ARBA00022723"/>
    </source>
</evidence>
<feature type="domain" description="4Fe-4S ferredoxin-type" evidence="4">
    <location>
        <begin position="37"/>
        <end position="66"/>
    </location>
</feature>
<evidence type="ECO:0000313" key="5">
    <source>
        <dbReference type="EMBL" id="GKH01615.1"/>
    </source>
</evidence>
<dbReference type="AlphaFoldDB" id="A0A174W9V7"/>
<evidence type="ECO:0000313" key="8">
    <source>
        <dbReference type="Proteomes" id="UP001055091"/>
    </source>
</evidence>
<dbReference type="Gene3D" id="3.30.70.20">
    <property type="match status" value="2"/>
</dbReference>
<dbReference type="Proteomes" id="UP000434223">
    <property type="component" value="Unassembled WGS sequence"/>
</dbReference>
<dbReference type="PANTHER" id="PTHR43122:SF2">
    <property type="entry name" value="FERREDOXIN SUBUNIT OF PYRUVATE:FLAVODOXIN OXIDOREDUCTASE"/>
    <property type="match status" value="1"/>
</dbReference>
<dbReference type="GeneID" id="93152435"/>
<dbReference type="InterPro" id="IPR017896">
    <property type="entry name" value="4Fe4S_Fe-S-bd"/>
</dbReference>
<keyword evidence="3" id="KW-0411">Iron-sulfur</keyword>
<dbReference type="GO" id="GO:0046872">
    <property type="term" value="F:metal ion binding"/>
    <property type="evidence" value="ECO:0007669"/>
    <property type="project" value="UniProtKB-KW"/>
</dbReference>
<feature type="domain" description="4Fe-4S ferredoxin-type" evidence="4">
    <location>
        <begin position="1"/>
        <end position="30"/>
    </location>
</feature>
<dbReference type="OrthoDB" id="9804603at2"/>
<dbReference type="InterPro" id="IPR017900">
    <property type="entry name" value="4Fe4S_Fe_S_CS"/>
</dbReference>
<dbReference type="EMBL" id="BQNJ01000001">
    <property type="protein sequence ID" value="GKH01615.1"/>
    <property type="molecule type" value="Genomic_DNA"/>
</dbReference>
<evidence type="ECO:0000256" key="2">
    <source>
        <dbReference type="ARBA" id="ARBA00023004"/>
    </source>
</evidence>
<evidence type="ECO:0000256" key="3">
    <source>
        <dbReference type="ARBA" id="ARBA00023014"/>
    </source>
</evidence>
<dbReference type="PROSITE" id="PS51379">
    <property type="entry name" value="4FE4S_FER_2"/>
    <property type="match status" value="2"/>
</dbReference>